<feature type="chain" id="PRO_5046913916" description="Lipoprotein" evidence="2">
    <location>
        <begin position="21"/>
        <end position="395"/>
    </location>
</feature>
<organism evidence="3 4">
    <name type="scientific">Streptomyces toxytricini</name>
    <name type="common">Actinomyces toxytricini</name>
    <dbReference type="NCBI Taxonomy" id="67369"/>
    <lineage>
        <taxon>Bacteria</taxon>
        <taxon>Bacillati</taxon>
        <taxon>Actinomycetota</taxon>
        <taxon>Actinomycetes</taxon>
        <taxon>Kitasatosporales</taxon>
        <taxon>Streptomycetaceae</taxon>
        <taxon>Streptomyces</taxon>
    </lineage>
</organism>
<evidence type="ECO:0000256" key="2">
    <source>
        <dbReference type="SAM" id="SignalP"/>
    </source>
</evidence>
<feature type="signal peptide" evidence="2">
    <location>
        <begin position="1"/>
        <end position="20"/>
    </location>
</feature>
<gene>
    <name evidence="3" type="ORF">ACIO7M_21270</name>
</gene>
<feature type="compositionally biased region" description="Low complexity" evidence="1">
    <location>
        <begin position="29"/>
        <end position="46"/>
    </location>
</feature>
<dbReference type="PROSITE" id="PS51257">
    <property type="entry name" value="PROKAR_LIPOPROTEIN"/>
    <property type="match status" value="1"/>
</dbReference>
<feature type="region of interest" description="Disordered" evidence="1">
    <location>
        <begin position="26"/>
        <end position="48"/>
    </location>
</feature>
<dbReference type="RefSeq" id="WP_402383286.1">
    <property type="nucleotide sequence ID" value="NZ_JBIUYY010000009.1"/>
</dbReference>
<name>A0ABW8EK47_STRT5</name>
<evidence type="ECO:0008006" key="5">
    <source>
        <dbReference type="Google" id="ProtNLM"/>
    </source>
</evidence>
<keyword evidence="2" id="KW-0732">Signal</keyword>
<dbReference type="Proteomes" id="UP001617351">
    <property type="component" value="Unassembled WGS sequence"/>
</dbReference>
<sequence>MRIQRILATTAALTCLTALAGCKEGGDRSSPPAGASAASPAGTPAAEGTLAAAQTQLRKFASCEDLSSKPGDPRLPAGDFPKAGQWSVEEVAVCSDTSETGAIVIAVPKDMKAFQEGYKKYVLDRMAAGDGAYGLFDQVLVGKGFVVFPTRTPTSVKLVRSDLRVLVCNPGGRVPEGYKREKPLVEGCSLTDFVSSEDGSGSPNFEIPQNPDNGGEAKPGQPKNGSLGLPRAGSLAELRKLVGNSLACEKNYSTDPETVAVSSIDYVPVVTGNALDWGVTGRALCGQPAGERRAHDLSWLSTVGDMKKLQAKAKAAQQADLKDDGRLKATTSLLLVGENVAVETNSPSSRFGLYQLQFLYLNCKPGFTAPGGYRLEKAQVDGCVLTNYEPDHPAA</sequence>
<dbReference type="EMBL" id="JBIUYY010000009">
    <property type="protein sequence ID" value="MFJ2823620.1"/>
    <property type="molecule type" value="Genomic_DNA"/>
</dbReference>
<reference evidence="3 4" key="1">
    <citation type="submission" date="2024-10" db="EMBL/GenBank/DDBJ databases">
        <title>The Natural Products Discovery Center: Release of the First 8490 Sequenced Strains for Exploring Actinobacteria Biosynthetic Diversity.</title>
        <authorList>
            <person name="Kalkreuter E."/>
            <person name="Kautsar S.A."/>
            <person name="Yang D."/>
            <person name="Bader C.D."/>
            <person name="Teijaro C.N."/>
            <person name="Fluegel L."/>
            <person name="Davis C.M."/>
            <person name="Simpson J.R."/>
            <person name="Lauterbach L."/>
            <person name="Steele A.D."/>
            <person name="Gui C."/>
            <person name="Meng S."/>
            <person name="Li G."/>
            <person name="Viehrig K."/>
            <person name="Ye F."/>
            <person name="Su P."/>
            <person name="Kiefer A.F."/>
            <person name="Nichols A."/>
            <person name="Cepeda A.J."/>
            <person name="Yan W."/>
            <person name="Fan B."/>
            <person name="Jiang Y."/>
            <person name="Adhikari A."/>
            <person name="Zheng C.-J."/>
            <person name="Schuster L."/>
            <person name="Cowan T.M."/>
            <person name="Smanski M.J."/>
            <person name="Chevrette M.G."/>
            <person name="De Carvalho L.P.S."/>
            <person name="Shen B."/>
        </authorList>
    </citation>
    <scope>NUCLEOTIDE SEQUENCE [LARGE SCALE GENOMIC DNA]</scope>
    <source>
        <strain evidence="3 4">NPDC087220</strain>
    </source>
</reference>
<evidence type="ECO:0000313" key="4">
    <source>
        <dbReference type="Proteomes" id="UP001617351"/>
    </source>
</evidence>
<feature type="region of interest" description="Disordered" evidence="1">
    <location>
        <begin position="195"/>
        <end position="230"/>
    </location>
</feature>
<proteinExistence type="predicted"/>
<evidence type="ECO:0000256" key="1">
    <source>
        <dbReference type="SAM" id="MobiDB-lite"/>
    </source>
</evidence>
<evidence type="ECO:0000313" key="3">
    <source>
        <dbReference type="EMBL" id="MFJ2823620.1"/>
    </source>
</evidence>
<keyword evidence="4" id="KW-1185">Reference proteome</keyword>
<protein>
    <recommendedName>
        <fullName evidence="5">Lipoprotein</fullName>
    </recommendedName>
</protein>
<comment type="caution">
    <text evidence="3">The sequence shown here is derived from an EMBL/GenBank/DDBJ whole genome shotgun (WGS) entry which is preliminary data.</text>
</comment>
<accession>A0ABW8EK47</accession>